<organism evidence="5 6">
    <name type="scientific">Ramlibacter agri</name>
    <dbReference type="NCBI Taxonomy" id="2728837"/>
    <lineage>
        <taxon>Bacteria</taxon>
        <taxon>Pseudomonadati</taxon>
        <taxon>Pseudomonadota</taxon>
        <taxon>Betaproteobacteria</taxon>
        <taxon>Burkholderiales</taxon>
        <taxon>Comamonadaceae</taxon>
        <taxon>Ramlibacter</taxon>
    </lineage>
</organism>
<dbReference type="RefSeq" id="WP_169420893.1">
    <property type="nucleotide sequence ID" value="NZ_JABBFX010000002.1"/>
</dbReference>
<dbReference type="InterPro" id="IPR029065">
    <property type="entry name" value="Enolase_C-like"/>
</dbReference>
<dbReference type="InterPro" id="IPR029017">
    <property type="entry name" value="Enolase-like_N"/>
</dbReference>
<dbReference type="GO" id="GO:0000287">
    <property type="term" value="F:magnesium ion binding"/>
    <property type="evidence" value="ECO:0007669"/>
    <property type="project" value="TreeGrafter"/>
</dbReference>
<keyword evidence="3" id="KW-0460">Magnesium</keyword>
<evidence type="ECO:0000256" key="2">
    <source>
        <dbReference type="ARBA" id="ARBA00022723"/>
    </source>
</evidence>
<accession>A0A848HG69</accession>
<dbReference type="InterPro" id="IPR013341">
    <property type="entry name" value="Mandelate_racemase_N_dom"/>
</dbReference>
<dbReference type="SFLD" id="SFLDS00001">
    <property type="entry name" value="Enolase"/>
    <property type="match status" value="1"/>
</dbReference>
<evidence type="ECO:0000259" key="4">
    <source>
        <dbReference type="SMART" id="SM00922"/>
    </source>
</evidence>
<dbReference type="Pfam" id="PF02746">
    <property type="entry name" value="MR_MLE_N"/>
    <property type="match status" value="1"/>
</dbReference>
<comment type="cofactor">
    <cofactor evidence="1">
        <name>Mg(2+)</name>
        <dbReference type="ChEBI" id="CHEBI:18420"/>
    </cofactor>
</comment>
<proteinExistence type="predicted"/>
<dbReference type="PANTHER" id="PTHR13794">
    <property type="entry name" value="ENOLASE SUPERFAMILY, MANDELATE RACEMASE"/>
    <property type="match status" value="1"/>
</dbReference>
<evidence type="ECO:0000256" key="1">
    <source>
        <dbReference type="ARBA" id="ARBA00001946"/>
    </source>
</evidence>
<dbReference type="InterPro" id="IPR046945">
    <property type="entry name" value="RHMD-like"/>
</dbReference>
<dbReference type="GO" id="GO:0016052">
    <property type="term" value="P:carbohydrate catabolic process"/>
    <property type="evidence" value="ECO:0007669"/>
    <property type="project" value="TreeGrafter"/>
</dbReference>
<evidence type="ECO:0000313" key="5">
    <source>
        <dbReference type="EMBL" id="NML46638.1"/>
    </source>
</evidence>
<reference evidence="5 6" key="1">
    <citation type="submission" date="2020-04" db="EMBL/GenBank/DDBJ databases">
        <title>Ramlibacter sp. G-1-2-2 isolated from soil.</title>
        <authorList>
            <person name="Dahal R.H."/>
        </authorList>
    </citation>
    <scope>NUCLEOTIDE SEQUENCE [LARGE SCALE GENOMIC DNA]</scope>
    <source>
        <strain evidence="5 6">G-1-2-2</strain>
    </source>
</reference>
<dbReference type="EMBL" id="JABBFX010000002">
    <property type="protein sequence ID" value="NML46638.1"/>
    <property type="molecule type" value="Genomic_DNA"/>
</dbReference>
<evidence type="ECO:0000313" key="6">
    <source>
        <dbReference type="Proteomes" id="UP000541185"/>
    </source>
</evidence>
<dbReference type="SMART" id="SM00922">
    <property type="entry name" value="MR_MLE"/>
    <property type="match status" value="1"/>
</dbReference>
<dbReference type="SUPFAM" id="SSF51604">
    <property type="entry name" value="Enolase C-terminal domain-like"/>
    <property type="match status" value="1"/>
</dbReference>
<dbReference type="AlphaFoldDB" id="A0A848HG69"/>
<gene>
    <name evidence="5" type="ORF">HHL11_23030</name>
</gene>
<keyword evidence="2" id="KW-0479">Metal-binding</keyword>
<protein>
    <submittedName>
        <fullName evidence="5">Mandelate racemase/muconate lactonizing enzyme family protein</fullName>
    </submittedName>
</protein>
<dbReference type="InterPro" id="IPR036849">
    <property type="entry name" value="Enolase-like_C_sf"/>
</dbReference>
<dbReference type="InterPro" id="IPR013342">
    <property type="entry name" value="Mandelate_racemase_C"/>
</dbReference>
<dbReference type="GO" id="GO:0016836">
    <property type="term" value="F:hydro-lyase activity"/>
    <property type="evidence" value="ECO:0007669"/>
    <property type="project" value="TreeGrafter"/>
</dbReference>
<evidence type="ECO:0000256" key="3">
    <source>
        <dbReference type="ARBA" id="ARBA00022842"/>
    </source>
</evidence>
<dbReference type="CDD" id="cd03316">
    <property type="entry name" value="MR_like"/>
    <property type="match status" value="1"/>
</dbReference>
<dbReference type="SUPFAM" id="SSF54826">
    <property type="entry name" value="Enolase N-terminal domain-like"/>
    <property type="match status" value="1"/>
</dbReference>
<feature type="domain" description="Mandelate racemase/muconate lactonizing enzyme C-terminal" evidence="4">
    <location>
        <begin position="150"/>
        <end position="250"/>
    </location>
</feature>
<dbReference type="PANTHER" id="PTHR13794:SF58">
    <property type="entry name" value="MITOCHONDRIAL ENOLASE SUPERFAMILY MEMBER 1"/>
    <property type="match status" value="1"/>
</dbReference>
<name>A0A848HG69_9BURK</name>
<dbReference type="Pfam" id="PF13378">
    <property type="entry name" value="MR_MLE_C"/>
    <property type="match status" value="1"/>
</dbReference>
<dbReference type="Proteomes" id="UP000541185">
    <property type="component" value="Unassembled WGS sequence"/>
</dbReference>
<dbReference type="Gene3D" id="3.20.20.120">
    <property type="entry name" value="Enolase-like C-terminal domain"/>
    <property type="match status" value="1"/>
</dbReference>
<keyword evidence="6" id="KW-1185">Reference proteome</keyword>
<comment type="caution">
    <text evidence="5">The sequence shown here is derived from an EMBL/GenBank/DDBJ whole genome shotgun (WGS) entry which is preliminary data.</text>
</comment>
<sequence>MSKITRVEAVLVSVPLKRDYKGSTYNVPEKNAIITRIHTDDGLVGECANGEGRLPAHEQGFAILRDELAPMLLGADPTRIEHLWAKMFKVTYRHTMNPRPAVRAVGCADSALWDLMGQRTKLPLFRLWGGAREAVPIVAIGGQYVDGFTLADYGREMETYRKLGLAGCKFKVGGRSPEEDAQRTAAAREAGGADFVLCADANRAWNRHDAFDYARLVRDRGLNLRWFEEPCHWNNDLQDMALLRATTGLPMAAGQSEITAEGCRNLIAGGAVDVCNLDASWGGGPTVWLRVAKLAACYGVQMAHHGEPVVGAHLLAAVENGTYVETHHPDRDPLFHGGITNRGEIANGLYHLSENPGFGVGYDPDFIKAHEHARFDVKA</sequence>
<dbReference type="Gene3D" id="3.30.390.10">
    <property type="entry name" value="Enolase-like, N-terminal domain"/>
    <property type="match status" value="1"/>
</dbReference>